<feature type="domain" description="ABC transmembrane type-2" evidence="7">
    <location>
        <begin position="86"/>
        <end position="312"/>
    </location>
</feature>
<keyword evidence="5" id="KW-1003">Cell membrane</keyword>
<dbReference type="GO" id="GO:0005886">
    <property type="term" value="C:plasma membrane"/>
    <property type="evidence" value="ECO:0007669"/>
    <property type="project" value="UniProtKB-SubCell"/>
</dbReference>
<proteinExistence type="inferred from homology"/>
<gene>
    <name evidence="8" type="ORF">POF50_029165</name>
</gene>
<dbReference type="EMBL" id="JABXJJ020000045">
    <property type="protein sequence ID" value="MDI5973367.1"/>
    <property type="molecule type" value="Genomic_DNA"/>
</dbReference>
<comment type="similarity">
    <text evidence="5">Belongs to the ABC-2 integral membrane protein family.</text>
</comment>
<protein>
    <recommendedName>
        <fullName evidence="5">Transport permease protein</fullName>
    </recommendedName>
</protein>
<comment type="subcellular location">
    <subcellularLocation>
        <location evidence="5">Cell membrane</location>
        <topology evidence="5">Multi-pass membrane protein</topology>
    </subcellularLocation>
    <subcellularLocation>
        <location evidence="1">Membrane</location>
        <topology evidence="1">Multi-pass membrane protein</topology>
    </subcellularLocation>
</comment>
<keyword evidence="3 5" id="KW-1133">Transmembrane helix</keyword>
<feature type="transmembrane region" description="Helical" evidence="5">
    <location>
        <begin position="206"/>
        <end position="227"/>
    </location>
</feature>
<evidence type="ECO:0000313" key="8">
    <source>
        <dbReference type="EMBL" id="MDI5973367.1"/>
    </source>
</evidence>
<dbReference type="PANTHER" id="PTHR43027:SF2">
    <property type="entry name" value="TRANSPORT PERMEASE PROTEIN"/>
    <property type="match status" value="1"/>
</dbReference>
<feature type="compositionally biased region" description="Basic and acidic residues" evidence="6">
    <location>
        <begin position="39"/>
        <end position="52"/>
    </location>
</feature>
<feature type="transmembrane region" description="Helical" evidence="5">
    <location>
        <begin position="168"/>
        <end position="194"/>
    </location>
</feature>
<dbReference type="RefSeq" id="WP_271316957.1">
    <property type="nucleotide sequence ID" value="NZ_JABXJJ020000045.1"/>
</dbReference>
<dbReference type="Pfam" id="PF01061">
    <property type="entry name" value="ABC2_membrane"/>
    <property type="match status" value="1"/>
</dbReference>
<reference evidence="8" key="1">
    <citation type="submission" date="2023-05" db="EMBL/GenBank/DDBJ databases">
        <title>Streptantibioticus silvisoli sp. nov., acidotolerant actinomycetes 1 from pine litter.</title>
        <authorList>
            <person name="Swiecimska M."/>
            <person name="Golinska P."/>
            <person name="Sangal V."/>
            <person name="Wachnowicz B."/>
            <person name="Goodfellow M."/>
        </authorList>
    </citation>
    <scope>NUCLEOTIDE SEQUENCE</scope>
    <source>
        <strain evidence="8">SL13</strain>
    </source>
</reference>
<organism evidence="8">
    <name type="scientific">Streptantibioticus silvisoli</name>
    <dbReference type="NCBI Taxonomy" id="2705255"/>
    <lineage>
        <taxon>Bacteria</taxon>
        <taxon>Bacillati</taxon>
        <taxon>Actinomycetota</taxon>
        <taxon>Actinomycetes</taxon>
        <taxon>Kitasatosporales</taxon>
        <taxon>Streptomycetaceae</taxon>
        <taxon>Streptantibioticus</taxon>
    </lineage>
</organism>
<keyword evidence="2 5" id="KW-0812">Transmembrane</keyword>
<evidence type="ECO:0000256" key="4">
    <source>
        <dbReference type="ARBA" id="ARBA00023136"/>
    </source>
</evidence>
<dbReference type="GO" id="GO:0140359">
    <property type="term" value="F:ABC-type transporter activity"/>
    <property type="evidence" value="ECO:0007669"/>
    <property type="project" value="InterPro"/>
</dbReference>
<evidence type="ECO:0000256" key="5">
    <source>
        <dbReference type="RuleBase" id="RU361157"/>
    </source>
</evidence>
<name>A0AA90HBA7_9ACTN</name>
<dbReference type="InterPro" id="IPR052902">
    <property type="entry name" value="ABC-2_transporter"/>
</dbReference>
<dbReference type="AlphaFoldDB" id="A0AA90HBA7"/>
<evidence type="ECO:0000256" key="2">
    <source>
        <dbReference type="ARBA" id="ARBA00022692"/>
    </source>
</evidence>
<sequence>MTTADRTANPATDGTADRTMNPATDRTADRTANPATGRTADRTADPATDRPAARTADPAADRAAVTGRALRRLTLTEGRLFLRDPAAAFFSLLFPVLLLVILGSVPGFRKHTAALHGLSTIEAYAPILVVFSLAILGMNGLVPTLTAYRERGVLRRLSASPVPAASMLTALVTVYLAVAVVSLGLVVAVGRLAFGIPLPREPLGLLVSFVLAASSLFGVGLLVAAVVPSAKAGNAVGMALFFPLMFFSGLWVPRALMPSVLRHVGDFIPSGAATQAVADSWTGHWPGGGDLATMAVFTLVAGFLAAKLFRWR</sequence>
<accession>A0AA90HBA7</accession>
<evidence type="ECO:0000256" key="1">
    <source>
        <dbReference type="ARBA" id="ARBA00004141"/>
    </source>
</evidence>
<dbReference type="PROSITE" id="PS51012">
    <property type="entry name" value="ABC_TM2"/>
    <property type="match status" value="1"/>
</dbReference>
<evidence type="ECO:0000256" key="3">
    <source>
        <dbReference type="ARBA" id="ARBA00022989"/>
    </source>
</evidence>
<feature type="region of interest" description="Disordered" evidence="6">
    <location>
        <begin position="1"/>
        <end position="61"/>
    </location>
</feature>
<dbReference type="InterPro" id="IPR013525">
    <property type="entry name" value="ABC2_TM"/>
</dbReference>
<feature type="compositionally biased region" description="Polar residues" evidence="6">
    <location>
        <begin position="1"/>
        <end position="12"/>
    </location>
</feature>
<dbReference type="InterPro" id="IPR047817">
    <property type="entry name" value="ABC2_TM_bact-type"/>
</dbReference>
<comment type="caution">
    <text evidence="8">The sequence shown here is derived from an EMBL/GenBank/DDBJ whole genome shotgun (WGS) entry which is preliminary data.</text>
</comment>
<evidence type="ECO:0000259" key="7">
    <source>
        <dbReference type="PROSITE" id="PS51012"/>
    </source>
</evidence>
<keyword evidence="4 5" id="KW-0472">Membrane</keyword>
<dbReference type="PANTHER" id="PTHR43027">
    <property type="entry name" value="DOXORUBICIN RESISTANCE ABC TRANSPORTER PERMEASE PROTEIN DRRC-RELATED"/>
    <property type="match status" value="1"/>
</dbReference>
<feature type="transmembrane region" description="Helical" evidence="5">
    <location>
        <begin position="291"/>
        <end position="309"/>
    </location>
</feature>
<feature type="transmembrane region" description="Helical" evidence="5">
    <location>
        <begin position="123"/>
        <end position="148"/>
    </location>
</feature>
<feature type="transmembrane region" description="Helical" evidence="5">
    <location>
        <begin position="234"/>
        <end position="252"/>
    </location>
</feature>
<keyword evidence="5" id="KW-0813">Transport</keyword>
<evidence type="ECO:0000256" key="6">
    <source>
        <dbReference type="SAM" id="MobiDB-lite"/>
    </source>
</evidence>
<feature type="transmembrane region" description="Helical" evidence="5">
    <location>
        <begin position="80"/>
        <end position="103"/>
    </location>
</feature>